<feature type="domain" description="Prephenate/arogenate dehydrogenase" evidence="3">
    <location>
        <begin position="8"/>
        <end position="304"/>
    </location>
</feature>
<reference evidence="4 5" key="1">
    <citation type="submission" date="2014-07" db="EMBL/GenBank/DDBJ databases">
        <authorList>
            <person name="McCorrison J."/>
            <person name="Sanka R."/>
            <person name="Torralba M."/>
            <person name="Gillis M."/>
            <person name="Haft D.H."/>
            <person name="Methe B."/>
            <person name="Sutton G."/>
            <person name="Nelson K.E."/>
        </authorList>
    </citation>
    <scope>NUCLEOTIDE SEQUENCE [LARGE SCALE GENOMIC DNA]</scope>
    <source>
        <strain evidence="4 5">DNF00450</strain>
    </source>
</reference>
<protein>
    <submittedName>
        <fullName evidence="4">Prephenate dehydrogenase</fullName>
    </submittedName>
</protein>
<dbReference type="Gene3D" id="1.10.3660.10">
    <property type="entry name" value="6-phosphogluconate dehydrogenase C-terminal like domain"/>
    <property type="match status" value="1"/>
</dbReference>
<evidence type="ECO:0000259" key="3">
    <source>
        <dbReference type="PROSITE" id="PS51176"/>
    </source>
</evidence>
<dbReference type="Pfam" id="PF20463">
    <property type="entry name" value="PDH_C"/>
    <property type="match status" value="1"/>
</dbReference>
<dbReference type="InterPro" id="IPR003099">
    <property type="entry name" value="Prephen_DH"/>
</dbReference>
<proteinExistence type="inferred from homology"/>
<dbReference type="GO" id="GO:0008977">
    <property type="term" value="F:prephenate dehydrogenase (NAD+) activity"/>
    <property type="evidence" value="ECO:0007669"/>
    <property type="project" value="InterPro"/>
</dbReference>
<dbReference type="GO" id="GO:0070403">
    <property type="term" value="F:NAD+ binding"/>
    <property type="evidence" value="ECO:0007669"/>
    <property type="project" value="InterPro"/>
</dbReference>
<dbReference type="eggNOG" id="COG0287">
    <property type="taxonomic scope" value="Bacteria"/>
</dbReference>
<dbReference type="NCBIfam" id="NF005108">
    <property type="entry name" value="PRK06545.1-6"/>
    <property type="match status" value="1"/>
</dbReference>
<dbReference type="PANTHER" id="PTHR21363">
    <property type="entry name" value="PREPHENATE DEHYDROGENASE"/>
    <property type="match status" value="1"/>
</dbReference>
<dbReference type="Pfam" id="PF02153">
    <property type="entry name" value="PDH_N"/>
    <property type="match status" value="1"/>
</dbReference>
<name>A0A095Y1T8_9CORY</name>
<dbReference type="Proteomes" id="UP000029548">
    <property type="component" value="Unassembled WGS sequence"/>
</dbReference>
<dbReference type="GO" id="GO:0006571">
    <property type="term" value="P:tyrosine biosynthetic process"/>
    <property type="evidence" value="ECO:0007669"/>
    <property type="project" value="InterPro"/>
</dbReference>
<dbReference type="RefSeq" id="WP_035122677.1">
    <property type="nucleotide sequence ID" value="NZ_JRNE01000058.1"/>
</dbReference>
<evidence type="ECO:0000256" key="1">
    <source>
        <dbReference type="ARBA" id="ARBA00007964"/>
    </source>
</evidence>
<evidence type="ECO:0000256" key="2">
    <source>
        <dbReference type="ARBA" id="ARBA00023002"/>
    </source>
</evidence>
<dbReference type="SUPFAM" id="SSF51735">
    <property type="entry name" value="NAD(P)-binding Rossmann-fold domains"/>
    <property type="match status" value="1"/>
</dbReference>
<evidence type="ECO:0000313" key="4">
    <source>
        <dbReference type="EMBL" id="KGF16223.1"/>
    </source>
</evidence>
<dbReference type="InterPro" id="IPR008927">
    <property type="entry name" value="6-PGluconate_DH-like_C_sf"/>
</dbReference>
<dbReference type="PANTHER" id="PTHR21363:SF0">
    <property type="entry name" value="PREPHENATE DEHYDROGENASE [NADP(+)]"/>
    <property type="match status" value="1"/>
</dbReference>
<organism evidence="4 5">
    <name type="scientific">Corynebacterium freneyi DNF00450</name>
    <dbReference type="NCBI Taxonomy" id="1287475"/>
    <lineage>
        <taxon>Bacteria</taxon>
        <taxon>Bacillati</taxon>
        <taxon>Actinomycetota</taxon>
        <taxon>Actinomycetes</taxon>
        <taxon>Mycobacteriales</taxon>
        <taxon>Corynebacteriaceae</taxon>
        <taxon>Corynebacterium</taxon>
    </lineage>
</organism>
<sequence>MTIDSFATPTCILGLGLIGGSLMRELAAAGAPVYGWNRSAATANAAAAEGFDASTDLAAVLRRAQEDRALLVIGVPMFAVGGLLDQIAELAPDCGITDVVSVKRAILDEVEARGMGDRYVGAHPMAGSEESGWEATRTGLYDGAAWVVCFDRAAEARRDGSEVPERWTKTFRDVAALGALVGSEVIPATADNHDRAVARISHMPHLLSYALAVVGDDGGPLTLSLAAGSFRDGTRVAGAEPDMVMSWCENNVSPVVDALDEVIELLTAARAELGERGTAATLADAGFRAHGRYRARAGSRKLDGGAKLSLRPVIRVSPGTGDWVGDLVQAEGLGGRIEIF</sequence>
<gene>
    <name evidence="4" type="ORF">HMPREF1650_09005</name>
</gene>
<comment type="similarity">
    <text evidence="1">Belongs to the prephenate/arogenate dehydrogenase family.</text>
</comment>
<dbReference type="SUPFAM" id="SSF48179">
    <property type="entry name" value="6-phosphogluconate dehydrogenase C-terminal domain-like"/>
    <property type="match status" value="1"/>
</dbReference>
<dbReference type="AlphaFoldDB" id="A0A095Y1T8"/>
<evidence type="ECO:0000313" key="5">
    <source>
        <dbReference type="Proteomes" id="UP000029548"/>
    </source>
</evidence>
<dbReference type="Gene3D" id="3.40.50.720">
    <property type="entry name" value="NAD(P)-binding Rossmann-like Domain"/>
    <property type="match status" value="1"/>
</dbReference>
<comment type="caution">
    <text evidence="4">The sequence shown here is derived from an EMBL/GenBank/DDBJ whole genome shotgun (WGS) entry which is preliminary data.</text>
</comment>
<dbReference type="GO" id="GO:0004665">
    <property type="term" value="F:prephenate dehydrogenase (NADP+) activity"/>
    <property type="evidence" value="ECO:0007669"/>
    <property type="project" value="InterPro"/>
</dbReference>
<dbReference type="EMBL" id="JRNE01000058">
    <property type="protein sequence ID" value="KGF16223.1"/>
    <property type="molecule type" value="Genomic_DNA"/>
</dbReference>
<dbReference type="InterPro" id="IPR050812">
    <property type="entry name" value="Preph/Arog_dehydrog"/>
</dbReference>
<accession>A0A095Y1T8</accession>
<dbReference type="InterPro" id="IPR046825">
    <property type="entry name" value="PDH_C"/>
</dbReference>
<keyword evidence="2" id="KW-0560">Oxidoreductase</keyword>
<dbReference type="PROSITE" id="PS51176">
    <property type="entry name" value="PDH_ADH"/>
    <property type="match status" value="1"/>
</dbReference>
<dbReference type="InterPro" id="IPR046826">
    <property type="entry name" value="PDH_N"/>
</dbReference>
<dbReference type="InterPro" id="IPR036291">
    <property type="entry name" value="NAD(P)-bd_dom_sf"/>
</dbReference>